<protein>
    <submittedName>
        <fullName evidence="2">Uncharacterized protein</fullName>
    </submittedName>
</protein>
<proteinExistence type="predicted"/>
<reference evidence="2" key="1">
    <citation type="submission" date="2014-09" db="EMBL/GenBank/DDBJ databases">
        <authorList>
            <person name="Magalhaes I.L.F."/>
            <person name="Oliveira U."/>
            <person name="Santos F.R."/>
            <person name="Vidigal T.H.D.A."/>
            <person name="Brescovit A.D."/>
            <person name="Santos A.J."/>
        </authorList>
    </citation>
    <scope>NUCLEOTIDE SEQUENCE</scope>
    <source>
        <tissue evidence="2">Shoot tissue taken approximately 20 cm above the soil surface</tissue>
    </source>
</reference>
<accession>A0A0A9BUL8</accession>
<feature type="compositionally biased region" description="Basic and acidic residues" evidence="1">
    <location>
        <begin position="13"/>
        <end position="25"/>
    </location>
</feature>
<feature type="compositionally biased region" description="Polar residues" evidence="1">
    <location>
        <begin position="1"/>
        <end position="11"/>
    </location>
</feature>
<sequence length="94" mass="10886">MRSTPLGTHTSRAAREEKENIDTEKHAKNVSFKRLRMLLAQAVNISSDLHLSVPQCLNQGQSEEGIYWGMLPHLVEKYYTCWLQARRNKDRCSI</sequence>
<reference evidence="2" key="2">
    <citation type="journal article" date="2015" name="Data Brief">
        <title>Shoot transcriptome of the giant reed, Arundo donax.</title>
        <authorList>
            <person name="Barrero R.A."/>
            <person name="Guerrero F.D."/>
            <person name="Moolhuijzen P."/>
            <person name="Goolsby J.A."/>
            <person name="Tidwell J."/>
            <person name="Bellgard S.E."/>
            <person name="Bellgard M.I."/>
        </authorList>
    </citation>
    <scope>NUCLEOTIDE SEQUENCE</scope>
    <source>
        <tissue evidence="2">Shoot tissue taken approximately 20 cm above the soil surface</tissue>
    </source>
</reference>
<name>A0A0A9BUL8_ARUDO</name>
<evidence type="ECO:0000256" key="1">
    <source>
        <dbReference type="SAM" id="MobiDB-lite"/>
    </source>
</evidence>
<dbReference type="EMBL" id="GBRH01233030">
    <property type="protein sequence ID" value="JAD64865.1"/>
    <property type="molecule type" value="Transcribed_RNA"/>
</dbReference>
<organism evidence="2">
    <name type="scientific">Arundo donax</name>
    <name type="common">Giant reed</name>
    <name type="synonym">Donax arundinaceus</name>
    <dbReference type="NCBI Taxonomy" id="35708"/>
    <lineage>
        <taxon>Eukaryota</taxon>
        <taxon>Viridiplantae</taxon>
        <taxon>Streptophyta</taxon>
        <taxon>Embryophyta</taxon>
        <taxon>Tracheophyta</taxon>
        <taxon>Spermatophyta</taxon>
        <taxon>Magnoliopsida</taxon>
        <taxon>Liliopsida</taxon>
        <taxon>Poales</taxon>
        <taxon>Poaceae</taxon>
        <taxon>PACMAD clade</taxon>
        <taxon>Arundinoideae</taxon>
        <taxon>Arundineae</taxon>
        <taxon>Arundo</taxon>
    </lineage>
</organism>
<evidence type="ECO:0000313" key="2">
    <source>
        <dbReference type="EMBL" id="JAD64865.1"/>
    </source>
</evidence>
<dbReference type="AlphaFoldDB" id="A0A0A9BUL8"/>
<feature type="region of interest" description="Disordered" evidence="1">
    <location>
        <begin position="1"/>
        <end position="25"/>
    </location>
</feature>